<name>A0A814Y7K0_9BILA</name>
<dbReference type="AlphaFoldDB" id="A0A814Y7K0"/>
<keyword evidence="5" id="KW-1185">Reference proteome</keyword>
<protein>
    <submittedName>
        <fullName evidence="2">Uncharacterized protein</fullName>
    </submittedName>
</protein>
<keyword evidence="1" id="KW-0175">Coiled coil</keyword>
<reference evidence="2" key="1">
    <citation type="submission" date="2021-02" db="EMBL/GenBank/DDBJ databases">
        <authorList>
            <person name="Nowell W R."/>
        </authorList>
    </citation>
    <scope>NUCLEOTIDE SEQUENCE</scope>
</reference>
<dbReference type="InterPro" id="IPR012337">
    <property type="entry name" value="RNaseH-like_sf"/>
</dbReference>
<evidence type="ECO:0000313" key="2">
    <source>
        <dbReference type="EMBL" id="CAF1225658.1"/>
    </source>
</evidence>
<evidence type="ECO:0000313" key="4">
    <source>
        <dbReference type="Proteomes" id="UP000663854"/>
    </source>
</evidence>
<evidence type="ECO:0000313" key="3">
    <source>
        <dbReference type="EMBL" id="CAF1506016.1"/>
    </source>
</evidence>
<sequence>MPKKTEFCSKWLLRLDNANRVCSRWLSKGKKASTFRCNVCNADDLSCANGGWTDIKKHFTRPKHIQCMKDVFGSVSLVTSGHSSSSIPNQTNDGNLCLISTDVNTTQRPFITIHNDQRALTHDEKVTRTECIWAMATSQLAFSYNSSQFLPEIFRYMFPDSSIATVYSLRPRKLSYVISHGTGYYFTNELIKDVRKAHGFSLLFDETTITGIRKQLDIFFRYWSETKNGICVRFYKSIILGHATANIISQSIIDSLKTDGIDIAKMLMLVRDNPNVNKAVKDILNKAVIDERKKSPCPLHFIHGSFRKGIKSTSWFIDESINDIWFWFSRSPARREDFVSVAISINESYSRFVNRFVETRWIEIGTVIERIVDQWNVITEYFLPYLPKFDKKIELNDKYIRIKNFINDKSTLVKFHFILFIYRTVFKKQLVWFQQEQPLVHLLYNECCSLLRNVLLSFVKEELIRDKESIQLLTVSFELQNNQKNNINIDVGETTRMCIKDLSPNEKVVFFEDVRKIYCNITKDLIKSLPISNDFLRHLQCFQPSMRKHETSRASIMYLARNLPHLLTSEEVDRVDAEWRVYEMADISDEWIKKSTNSSSNSTEYVPIDKYWYQVFSSVTSNGAPQYLVLIKLVKCLLSLSHGNSDVERGFSQNNKLVSNDRSLLIESSISGLRATNAGIKFYGDGKTHMVPTTSTLLSNVQEAYSRYAKDIEEQQKLINSIDVINGKRASNVQHEQLEEKENQLIKEQKTLQDELTKATKMLEEGSTRLATAMNNKEFNEIGIAEVLLTAANARLTVLKNQLIENSDNLNQLRRKQKK</sequence>
<organism evidence="2 4">
    <name type="scientific">Rotaria sordida</name>
    <dbReference type="NCBI Taxonomy" id="392033"/>
    <lineage>
        <taxon>Eukaryota</taxon>
        <taxon>Metazoa</taxon>
        <taxon>Spiralia</taxon>
        <taxon>Gnathifera</taxon>
        <taxon>Rotifera</taxon>
        <taxon>Eurotatoria</taxon>
        <taxon>Bdelloidea</taxon>
        <taxon>Philodinida</taxon>
        <taxon>Philodinidae</taxon>
        <taxon>Rotaria</taxon>
    </lineage>
</organism>
<dbReference type="Proteomes" id="UP000663854">
    <property type="component" value="Unassembled WGS sequence"/>
</dbReference>
<dbReference type="EMBL" id="CAJNOH010001513">
    <property type="protein sequence ID" value="CAF1225658.1"/>
    <property type="molecule type" value="Genomic_DNA"/>
</dbReference>
<feature type="coiled-coil region" evidence="1">
    <location>
        <begin position="698"/>
        <end position="758"/>
    </location>
</feature>
<evidence type="ECO:0000313" key="5">
    <source>
        <dbReference type="Proteomes" id="UP000663870"/>
    </source>
</evidence>
<accession>A0A814Y7K0</accession>
<dbReference type="EMBL" id="CAJNOL010002495">
    <property type="protein sequence ID" value="CAF1506016.1"/>
    <property type="molecule type" value="Genomic_DNA"/>
</dbReference>
<comment type="caution">
    <text evidence="2">The sequence shown here is derived from an EMBL/GenBank/DDBJ whole genome shotgun (WGS) entry which is preliminary data.</text>
</comment>
<proteinExistence type="predicted"/>
<dbReference type="SUPFAM" id="SSF53098">
    <property type="entry name" value="Ribonuclease H-like"/>
    <property type="match status" value="1"/>
</dbReference>
<dbReference type="Proteomes" id="UP000663870">
    <property type="component" value="Unassembled WGS sequence"/>
</dbReference>
<evidence type="ECO:0000256" key="1">
    <source>
        <dbReference type="SAM" id="Coils"/>
    </source>
</evidence>
<dbReference type="PANTHER" id="PTHR37162:SF1">
    <property type="entry name" value="BED-TYPE DOMAIN-CONTAINING PROTEIN"/>
    <property type="match status" value="1"/>
</dbReference>
<gene>
    <name evidence="3" type="ORF">JXQ802_LOCUS40709</name>
    <name evidence="2" type="ORF">PYM288_LOCUS26113</name>
</gene>
<dbReference type="PANTHER" id="PTHR37162">
    <property type="entry name" value="HAT FAMILY DIMERISATION DOMAINCONTAINING PROTEIN-RELATED"/>
    <property type="match status" value="1"/>
</dbReference>